<dbReference type="Proteomes" id="UP000527860">
    <property type="component" value="Unassembled WGS sequence"/>
</dbReference>
<sequence>MMTYQEYIDFGGYDGVKEDAFDTLLKSAKRQVDRLVGYNAADQHERGFLSDFAFEQYQNAVVAQIEYTHFVGVETIAGPQEMTDVSVGNFSYKAGSTGAGSQKYSNEVFDYLAGGGFLGGAVDVYEG</sequence>
<dbReference type="GeneID" id="77846517"/>
<gene>
    <name evidence="2" type="ORF">F7P68_0012675</name>
    <name evidence="1" type="ORF">SN16_11250</name>
</gene>
<comment type="caution">
    <text evidence="1">The sequence shown here is derived from an EMBL/GenBank/DDBJ whole genome shotgun (WGS) entry which is preliminary data.</text>
</comment>
<dbReference type="EMBL" id="JXII01000009">
    <property type="protein sequence ID" value="KIH70069.1"/>
    <property type="molecule type" value="Genomic_DNA"/>
</dbReference>
<dbReference type="EMBL" id="JABEVU030000001">
    <property type="protein sequence ID" value="MDB0581380.1"/>
    <property type="molecule type" value="Genomic_DNA"/>
</dbReference>
<evidence type="ECO:0008006" key="5">
    <source>
        <dbReference type="Google" id="ProtNLM"/>
    </source>
</evidence>
<organism evidence="1 3">
    <name type="scientific">Salinicoccus roseus</name>
    <dbReference type="NCBI Taxonomy" id="45670"/>
    <lineage>
        <taxon>Bacteria</taxon>
        <taxon>Bacillati</taxon>
        <taxon>Bacillota</taxon>
        <taxon>Bacilli</taxon>
        <taxon>Bacillales</taxon>
        <taxon>Staphylococcaceae</taxon>
        <taxon>Salinicoccus</taxon>
    </lineage>
</organism>
<dbReference type="RefSeq" id="WP_040106710.1">
    <property type="nucleotide sequence ID" value="NZ_JABEVU030000001.1"/>
</dbReference>
<proteinExistence type="predicted"/>
<reference evidence="2" key="3">
    <citation type="submission" date="2020-04" db="EMBL/GenBank/DDBJ databases">
        <authorList>
            <person name="Tanveer F."/>
            <person name="Xie Y."/>
            <person name="Shinwari Z.K."/>
        </authorList>
    </citation>
    <scope>NUCLEOTIDE SEQUENCE</scope>
    <source>
        <strain evidence="2">MOSEL-ME25</strain>
    </source>
</reference>
<reference evidence="2 4" key="4">
    <citation type="submission" date="2022-12" db="EMBL/GenBank/DDBJ databases">
        <title>Genome analysis and biological profiling of marine Salinicoccus roseus MOSEL-ME25.</title>
        <authorList>
            <person name="Mirza F.T."/>
            <person name="Xie Y."/>
            <person name="Shinwari Z.K."/>
        </authorList>
    </citation>
    <scope>NUCLEOTIDE SEQUENCE [LARGE SCALE GENOMIC DNA]</scope>
    <source>
        <strain evidence="2 4">MOSEL-ME25</strain>
    </source>
</reference>
<protein>
    <recommendedName>
        <fullName evidence="5">Phage protein</fullName>
    </recommendedName>
</protein>
<keyword evidence="4" id="KW-1185">Reference proteome</keyword>
<evidence type="ECO:0000313" key="2">
    <source>
        <dbReference type="EMBL" id="MDB0581380.1"/>
    </source>
</evidence>
<evidence type="ECO:0000313" key="1">
    <source>
        <dbReference type="EMBL" id="KIH70069.1"/>
    </source>
</evidence>
<evidence type="ECO:0000313" key="4">
    <source>
        <dbReference type="Proteomes" id="UP000527860"/>
    </source>
</evidence>
<accession>A0A0C2HEK7</accession>
<evidence type="ECO:0000313" key="3">
    <source>
        <dbReference type="Proteomes" id="UP000031546"/>
    </source>
</evidence>
<reference evidence="1 3" key="1">
    <citation type="submission" date="2015-01" db="EMBL/GenBank/DDBJ databases">
        <title>Genome sequences of high lactate-tolerant strain Salinicoccus roseus W12 with industrial interest.</title>
        <authorList>
            <person name="Wang H."/>
            <person name="Yu B."/>
        </authorList>
    </citation>
    <scope>NUCLEOTIDE SEQUENCE [LARGE SCALE GENOMIC DNA]</scope>
    <source>
        <strain evidence="1 3">W12</strain>
    </source>
</reference>
<dbReference type="STRING" id="45670.SN16_11250"/>
<dbReference type="AlphaFoldDB" id="A0A0C2HEK7"/>
<name>A0A0C2HEK7_9STAP</name>
<dbReference type="Proteomes" id="UP000031546">
    <property type="component" value="Unassembled WGS sequence"/>
</dbReference>
<reference evidence="4" key="2">
    <citation type="submission" date="2020-04" db="EMBL/GenBank/DDBJ databases">
        <title>Genome analysis and biological profiling of marine Cellulosimicrobium funkei MOSEL-ME6.</title>
        <authorList>
            <person name="Tanveer F."/>
            <person name="Xie Y."/>
            <person name="Shinwari Z.K."/>
        </authorList>
    </citation>
    <scope>NUCLEOTIDE SEQUENCE [LARGE SCALE GENOMIC DNA]</scope>
    <source>
        <strain evidence="4">MOSEL-ME25</strain>
    </source>
</reference>